<dbReference type="NCBIfam" id="TIGR00836">
    <property type="entry name" value="amt"/>
    <property type="match status" value="1"/>
</dbReference>
<dbReference type="PANTHER" id="PTHR11730:SF89">
    <property type="entry name" value="AMMONIUM TRANSPORTER SLL0108-RELATED"/>
    <property type="match status" value="1"/>
</dbReference>
<dbReference type="GO" id="GO:0005886">
    <property type="term" value="C:plasma membrane"/>
    <property type="evidence" value="ECO:0007669"/>
    <property type="project" value="UniProtKB-SubCell"/>
</dbReference>
<dbReference type="Gene3D" id="1.10.3430.10">
    <property type="entry name" value="Ammonium transporter AmtB like domains"/>
    <property type="match status" value="1"/>
</dbReference>
<feature type="transmembrane region" description="Helical" evidence="8">
    <location>
        <begin position="201"/>
        <end position="222"/>
    </location>
</feature>
<dbReference type="RefSeq" id="WP_078685919.1">
    <property type="nucleotide sequence ID" value="NZ_FUYA01000010.1"/>
</dbReference>
<feature type="transmembrane region" description="Helical" evidence="8">
    <location>
        <begin position="161"/>
        <end position="181"/>
    </location>
</feature>
<dbReference type="Proteomes" id="UP000189733">
    <property type="component" value="Unassembled WGS sequence"/>
</dbReference>
<keyword evidence="3 8" id="KW-0813">Transport</keyword>
<evidence type="ECO:0000256" key="2">
    <source>
        <dbReference type="ARBA" id="ARBA00005887"/>
    </source>
</evidence>
<gene>
    <name evidence="11" type="ORF">SAMN02745702_02657</name>
</gene>
<dbReference type="InterPro" id="IPR018047">
    <property type="entry name" value="Ammonium_transpt_CS"/>
</dbReference>
<dbReference type="AlphaFoldDB" id="A0A1T4WT31"/>
<evidence type="ECO:0000256" key="1">
    <source>
        <dbReference type="ARBA" id="ARBA00004141"/>
    </source>
</evidence>
<feature type="transmembrane region" description="Helical" evidence="8">
    <location>
        <begin position="399"/>
        <end position="422"/>
    </location>
</feature>
<dbReference type="PANTHER" id="PTHR11730">
    <property type="entry name" value="AMMONIUM TRANSPORTER"/>
    <property type="match status" value="1"/>
</dbReference>
<evidence type="ECO:0000256" key="6">
    <source>
        <dbReference type="ARBA" id="ARBA00023136"/>
    </source>
</evidence>
<keyword evidence="6 8" id="KW-0472">Membrane</keyword>
<feature type="signal peptide" evidence="9">
    <location>
        <begin position="1"/>
        <end position="32"/>
    </location>
</feature>
<feature type="transmembrane region" description="Helical" evidence="8">
    <location>
        <begin position="87"/>
        <end position="112"/>
    </location>
</feature>
<dbReference type="Pfam" id="PF00909">
    <property type="entry name" value="Ammonium_transp"/>
    <property type="match status" value="1"/>
</dbReference>
<dbReference type="InterPro" id="IPR029020">
    <property type="entry name" value="Ammonium/urea_transptr"/>
</dbReference>
<proteinExistence type="inferred from homology"/>
<reference evidence="11 12" key="1">
    <citation type="submission" date="2017-02" db="EMBL/GenBank/DDBJ databases">
        <authorList>
            <person name="Peterson S.W."/>
        </authorList>
    </citation>
    <scope>NUCLEOTIDE SEQUENCE [LARGE SCALE GENOMIC DNA]</scope>
    <source>
        <strain evidence="11 12">DSM 18034</strain>
    </source>
</reference>
<comment type="similarity">
    <text evidence="2 8">Belongs to the ammonia transporter channel (TC 1.A.11.2) family.</text>
</comment>
<dbReference type="SUPFAM" id="SSF111352">
    <property type="entry name" value="Ammonium transporter"/>
    <property type="match status" value="1"/>
</dbReference>
<evidence type="ECO:0000313" key="12">
    <source>
        <dbReference type="Proteomes" id="UP000189733"/>
    </source>
</evidence>
<feature type="chain" id="PRO_5012391398" description="Ammonium transporter" evidence="9">
    <location>
        <begin position="33"/>
        <end position="458"/>
    </location>
</feature>
<dbReference type="GO" id="GO:0008519">
    <property type="term" value="F:ammonium channel activity"/>
    <property type="evidence" value="ECO:0007669"/>
    <property type="project" value="InterPro"/>
</dbReference>
<evidence type="ECO:0000256" key="8">
    <source>
        <dbReference type="RuleBase" id="RU362002"/>
    </source>
</evidence>
<organism evidence="11 12">
    <name type="scientific">Desulfobaculum bizertense DSM 18034</name>
    <dbReference type="NCBI Taxonomy" id="1121442"/>
    <lineage>
        <taxon>Bacteria</taxon>
        <taxon>Pseudomonadati</taxon>
        <taxon>Thermodesulfobacteriota</taxon>
        <taxon>Desulfovibrionia</taxon>
        <taxon>Desulfovibrionales</taxon>
        <taxon>Desulfovibrionaceae</taxon>
        <taxon>Desulfobaculum</taxon>
    </lineage>
</organism>
<sequence length="458" mass="47448">MSFKFYFSWSGALRLCLSALSIVAASPLLALAADDAPMLSQANANILWTLLAAILVMFMQAGFTLVETGFTRAKNAGNIIMKNLLDFSAGSVAFFLFGFALMFGNSIGGFIGLSGFALSDITPTSPDAMWTLTFWFFQSVFAATSATIVSGAVAERTKFNAYIIISLLVTGLIYPVFGHWAWGGLWGGSGGWLESLGFIDFAGSTVVHSVGGWVALAGAIAVGPRIGKYSDDGEAHAIPGHNLPLGALGVFILWFGWFGFNPGSTTTADGTIGYIAVNTSLGGAAGALGAMIFAWKKFGTPDTSMTLNGVLAGLVAVTAGCYEFSPLGSLVTGFLAGILVVISIVVIDTKLRIDDPVGAVSVHGVCGAFGTLMVGLLAAPGYGNAVGLLYGGGLSVLGIQAIGVLAAFAWAFGMGTIAFSFVKTFFGLRVHPVEEVKGLDAAEHGSEAYNGFQIFTTE</sequence>
<dbReference type="PROSITE" id="PS01219">
    <property type="entry name" value="AMMONIUM_TRANSP"/>
    <property type="match status" value="1"/>
</dbReference>
<keyword evidence="9" id="KW-0732">Signal</keyword>
<feature type="transmembrane region" description="Helical" evidence="8">
    <location>
        <begin position="331"/>
        <end position="347"/>
    </location>
</feature>
<comment type="subcellular location">
    <subcellularLocation>
        <location evidence="8">Cell membrane</location>
        <topology evidence="8">Multi-pass membrane protein</topology>
    </subcellularLocation>
    <subcellularLocation>
        <location evidence="1">Membrane</location>
        <topology evidence="1">Multi-pass membrane protein</topology>
    </subcellularLocation>
</comment>
<evidence type="ECO:0000256" key="9">
    <source>
        <dbReference type="SAM" id="SignalP"/>
    </source>
</evidence>
<dbReference type="OrthoDB" id="9814202at2"/>
<keyword evidence="4 8" id="KW-0812">Transmembrane</keyword>
<evidence type="ECO:0000256" key="4">
    <source>
        <dbReference type="ARBA" id="ARBA00022692"/>
    </source>
</evidence>
<evidence type="ECO:0000256" key="7">
    <source>
        <dbReference type="ARBA" id="ARBA00023177"/>
    </source>
</evidence>
<keyword evidence="7 8" id="KW-0924">Ammonia transport</keyword>
<dbReference type="STRING" id="1121442.SAMN02745702_02657"/>
<dbReference type="EMBL" id="FUYA01000010">
    <property type="protein sequence ID" value="SKA80496.1"/>
    <property type="molecule type" value="Genomic_DNA"/>
</dbReference>
<keyword evidence="5 8" id="KW-1133">Transmembrane helix</keyword>
<evidence type="ECO:0000313" key="11">
    <source>
        <dbReference type="EMBL" id="SKA80496.1"/>
    </source>
</evidence>
<keyword evidence="12" id="KW-1185">Reference proteome</keyword>
<evidence type="ECO:0000256" key="3">
    <source>
        <dbReference type="ARBA" id="ARBA00022448"/>
    </source>
</evidence>
<dbReference type="InterPro" id="IPR001905">
    <property type="entry name" value="Ammonium_transpt"/>
</dbReference>
<feature type="transmembrane region" description="Helical" evidence="8">
    <location>
        <begin position="272"/>
        <end position="295"/>
    </location>
</feature>
<dbReference type="GO" id="GO:0097272">
    <property type="term" value="P:ammonium homeostasis"/>
    <property type="evidence" value="ECO:0007669"/>
    <property type="project" value="TreeGrafter"/>
</dbReference>
<accession>A0A1T4WT31</accession>
<protein>
    <recommendedName>
        <fullName evidence="8">Ammonium transporter</fullName>
    </recommendedName>
</protein>
<feature type="transmembrane region" description="Helical" evidence="8">
    <location>
        <begin position="243"/>
        <end position="260"/>
    </location>
</feature>
<evidence type="ECO:0000259" key="10">
    <source>
        <dbReference type="Pfam" id="PF00909"/>
    </source>
</evidence>
<feature type="transmembrane region" description="Helical" evidence="8">
    <location>
        <begin position="46"/>
        <end position="66"/>
    </location>
</feature>
<evidence type="ECO:0000256" key="5">
    <source>
        <dbReference type="ARBA" id="ARBA00022989"/>
    </source>
</evidence>
<dbReference type="InterPro" id="IPR024041">
    <property type="entry name" value="NH4_transpt_AmtB-like_dom"/>
</dbReference>
<feature type="domain" description="Ammonium transporter AmtB-like" evidence="10">
    <location>
        <begin position="47"/>
        <end position="449"/>
    </location>
</feature>
<name>A0A1T4WT31_9BACT</name>
<feature type="transmembrane region" description="Helical" evidence="8">
    <location>
        <begin position="359"/>
        <end position="379"/>
    </location>
</feature>
<feature type="transmembrane region" description="Helical" evidence="8">
    <location>
        <begin position="307"/>
        <end position="325"/>
    </location>
</feature>
<feature type="transmembrane region" description="Helical" evidence="8">
    <location>
        <begin position="132"/>
        <end position="154"/>
    </location>
</feature>